<dbReference type="AlphaFoldDB" id="A0A3L7AHG1"/>
<comment type="caution">
    <text evidence="8">The sequence shown here is derived from an EMBL/GenBank/DDBJ whole genome shotgun (WGS) entry which is preliminary data.</text>
</comment>
<feature type="transmembrane region" description="Helical" evidence="6">
    <location>
        <begin position="401"/>
        <end position="420"/>
    </location>
</feature>
<evidence type="ECO:0000256" key="4">
    <source>
        <dbReference type="ARBA" id="ARBA00023136"/>
    </source>
</evidence>
<protein>
    <submittedName>
        <fullName evidence="8">O-antigen ligase family protein</fullName>
    </submittedName>
</protein>
<dbReference type="EMBL" id="RCUY01000014">
    <property type="protein sequence ID" value="RLP79809.1"/>
    <property type="molecule type" value="Genomic_DNA"/>
</dbReference>
<evidence type="ECO:0000313" key="8">
    <source>
        <dbReference type="EMBL" id="RLP79809.1"/>
    </source>
</evidence>
<evidence type="ECO:0000256" key="6">
    <source>
        <dbReference type="SAM" id="Phobius"/>
    </source>
</evidence>
<feature type="transmembrane region" description="Helical" evidence="6">
    <location>
        <begin position="42"/>
        <end position="61"/>
    </location>
</feature>
<evidence type="ECO:0000259" key="7">
    <source>
        <dbReference type="Pfam" id="PF04932"/>
    </source>
</evidence>
<proteinExistence type="predicted"/>
<evidence type="ECO:0000256" key="2">
    <source>
        <dbReference type="ARBA" id="ARBA00022692"/>
    </source>
</evidence>
<feature type="transmembrane region" description="Helical" evidence="6">
    <location>
        <begin position="17"/>
        <end position="36"/>
    </location>
</feature>
<keyword evidence="3 6" id="KW-1133">Transmembrane helix</keyword>
<feature type="transmembrane region" description="Helical" evidence="6">
    <location>
        <begin position="360"/>
        <end position="381"/>
    </location>
</feature>
<keyword evidence="4 6" id="KW-0472">Membrane</keyword>
<sequence length="479" mass="52214">MSDTRVLPPAALSTERLWLRAVATFALFVALAGDGLRNLLGFPGYLAVASLTLIACVYFLIRLRPRPLTGPWPLALAGYILFAVLSLIWSAYPGGSAITLLGMLACTATALMLALVLTWNEIIGALTRAVQAVLALSIVFELVVALIIRHPVLPFWVEYGHKPPLLAYWSRNVLFTGDRIQGILGNANLLAFVALLGIILLGLRLLAYPRLSPAARAREPRRWVTGTWFALAVLLFALTRSSTLVLALAAVIVVGAAALWVRAGAPGKQFGRSLVVGGVFAVGGIAFWLLRDRVFSLLGKSSDLTGRAEIWTTVIRQAEKSPIVGNGFASPWIPWVEPFNHLVVRNRVLQLQAHNTWLDVWMQLGIIGVILLALALTSALWRAWFTAIDRPRVDQNDTRPFSPYALVPLLILVTLLVQSIAESRPLVESGWVLICLFALTGVRRPLMDAGTELAPDANPQPRYDRPEVPPPGDTRTAHA</sequence>
<feature type="transmembrane region" description="Helical" evidence="6">
    <location>
        <begin position="220"/>
        <end position="238"/>
    </location>
</feature>
<evidence type="ECO:0000313" key="9">
    <source>
        <dbReference type="Proteomes" id="UP000269438"/>
    </source>
</evidence>
<feature type="transmembrane region" description="Helical" evidence="6">
    <location>
        <begin position="189"/>
        <end position="208"/>
    </location>
</feature>
<dbReference type="GO" id="GO:0016874">
    <property type="term" value="F:ligase activity"/>
    <property type="evidence" value="ECO:0007669"/>
    <property type="project" value="UniProtKB-KW"/>
</dbReference>
<feature type="transmembrane region" description="Helical" evidence="6">
    <location>
        <begin position="426"/>
        <end position="442"/>
    </location>
</feature>
<feature type="domain" description="O-antigen ligase-related" evidence="7">
    <location>
        <begin position="227"/>
        <end position="372"/>
    </location>
</feature>
<keyword evidence="2 6" id="KW-0812">Transmembrane</keyword>
<feature type="transmembrane region" description="Helical" evidence="6">
    <location>
        <begin position="273"/>
        <end position="290"/>
    </location>
</feature>
<reference evidence="8 9" key="1">
    <citation type="submission" date="2018-10" db="EMBL/GenBank/DDBJ databases">
        <authorList>
            <person name="Li J."/>
        </authorList>
    </citation>
    <scope>NUCLEOTIDE SEQUENCE [LARGE SCALE GENOMIC DNA]</scope>
    <source>
        <strain evidence="8 9">JCM 11654</strain>
    </source>
</reference>
<organism evidence="8 9">
    <name type="scientific">Mycetocola lacteus</name>
    <dbReference type="NCBI Taxonomy" id="76637"/>
    <lineage>
        <taxon>Bacteria</taxon>
        <taxon>Bacillati</taxon>
        <taxon>Actinomycetota</taxon>
        <taxon>Actinomycetes</taxon>
        <taxon>Micrococcales</taxon>
        <taxon>Microbacteriaceae</taxon>
        <taxon>Mycetocola</taxon>
    </lineage>
</organism>
<dbReference type="InterPro" id="IPR007016">
    <property type="entry name" value="O-antigen_ligase-rel_domated"/>
</dbReference>
<feature type="region of interest" description="Disordered" evidence="5">
    <location>
        <begin position="450"/>
        <end position="479"/>
    </location>
</feature>
<name>A0A3L7AHG1_9MICO</name>
<dbReference type="GO" id="GO:0016020">
    <property type="term" value="C:membrane"/>
    <property type="evidence" value="ECO:0007669"/>
    <property type="project" value="UniProtKB-SubCell"/>
</dbReference>
<dbReference type="PANTHER" id="PTHR37422:SF13">
    <property type="entry name" value="LIPOPOLYSACCHARIDE BIOSYNTHESIS PROTEIN PA4999-RELATED"/>
    <property type="match status" value="1"/>
</dbReference>
<feature type="transmembrane region" description="Helical" evidence="6">
    <location>
        <begin position="73"/>
        <end position="92"/>
    </location>
</feature>
<dbReference type="InterPro" id="IPR051533">
    <property type="entry name" value="WaaL-like"/>
</dbReference>
<evidence type="ECO:0000256" key="1">
    <source>
        <dbReference type="ARBA" id="ARBA00004141"/>
    </source>
</evidence>
<feature type="transmembrane region" description="Helical" evidence="6">
    <location>
        <begin position="129"/>
        <end position="148"/>
    </location>
</feature>
<dbReference type="PANTHER" id="PTHR37422">
    <property type="entry name" value="TEICHURONIC ACID BIOSYNTHESIS PROTEIN TUAE"/>
    <property type="match status" value="1"/>
</dbReference>
<dbReference type="Proteomes" id="UP000269438">
    <property type="component" value="Unassembled WGS sequence"/>
</dbReference>
<comment type="subcellular location">
    <subcellularLocation>
        <location evidence="1">Membrane</location>
        <topology evidence="1">Multi-pass membrane protein</topology>
    </subcellularLocation>
</comment>
<gene>
    <name evidence="8" type="ORF">D9V34_14765</name>
</gene>
<evidence type="ECO:0000256" key="3">
    <source>
        <dbReference type="ARBA" id="ARBA00022989"/>
    </source>
</evidence>
<feature type="transmembrane region" description="Helical" evidence="6">
    <location>
        <begin position="244"/>
        <end position="261"/>
    </location>
</feature>
<feature type="transmembrane region" description="Helical" evidence="6">
    <location>
        <begin position="98"/>
        <end position="117"/>
    </location>
</feature>
<accession>A0A3L7AHG1</accession>
<keyword evidence="8" id="KW-0436">Ligase</keyword>
<evidence type="ECO:0000256" key="5">
    <source>
        <dbReference type="SAM" id="MobiDB-lite"/>
    </source>
</evidence>
<dbReference type="Pfam" id="PF04932">
    <property type="entry name" value="Wzy_C"/>
    <property type="match status" value="1"/>
</dbReference>
<keyword evidence="9" id="KW-1185">Reference proteome</keyword>
<dbReference type="RefSeq" id="WP_121689255.1">
    <property type="nucleotide sequence ID" value="NZ_RCUY01000014.1"/>
</dbReference>
<dbReference type="OrthoDB" id="1118146at2"/>